<dbReference type="InterPro" id="IPR052901">
    <property type="entry name" value="Bact_TGase-like"/>
</dbReference>
<feature type="domain" description="Transglutaminase-like" evidence="2">
    <location>
        <begin position="429"/>
        <end position="500"/>
    </location>
</feature>
<dbReference type="STRING" id="339866.GCA_001418255_00696"/>
<protein>
    <recommendedName>
        <fullName evidence="2">Transglutaminase-like domain-containing protein</fullName>
    </recommendedName>
</protein>
<dbReference type="SMART" id="SM00460">
    <property type="entry name" value="TGc"/>
    <property type="match status" value="1"/>
</dbReference>
<accession>A0A0K6HUU4</accession>
<dbReference type="InterPro" id="IPR021878">
    <property type="entry name" value="TgpA_N"/>
</dbReference>
<dbReference type="SUPFAM" id="SSF54001">
    <property type="entry name" value="Cysteine proteinases"/>
    <property type="match status" value="1"/>
</dbReference>
<evidence type="ECO:0000256" key="1">
    <source>
        <dbReference type="SAM" id="Phobius"/>
    </source>
</evidence>
<feature type="transmembrane region" description="Helical" evidence="1">
    <location>
        <begin position="29"/>
        <end position="59"/>
    </location>
</feature>
<dbReference type="EMBL" id="CYHF01000002">
    <property type="protein sequence ID" value="CUA94665.1"/>
    <property type="molecule type" value="Genomic_DNA"/>
</dbReference>
<dbReference type="InterPro" id="IPR002931">
    <property type="entry name" value="Transglutaminase-like"/>
</dbReference>
<sequence length="692" mass="76467">MNPSASQPAGFARWAQRMQALPRDARDTLFLLGVSLLLMLPLFIHLPLWASVLVIGLLAWRAVLAWRGAPLPHRTPIVLLLILAIVITLWEFHTVLGRDAGVTLLCVLLGLKTLEMRSRRDAHVLFFLGFFTIAANFLFSQSLGTALVMVLATWGMLAALINANLPAGRPPLRHILMSALRMMALGAPAMIVLFMVFPRLSAPLWALPRSGDQAITGLSASMSPGQIAELARDDSVAFRVVFDGPRPPDRDLYWRGPVLSTFDNGVWLPRPGERDHASLKPPPDLQLLGPLVRYTITLQPTQQTFVFALDAPKAAPPLEGYRVHWLPDLQLVVGRPLDHLARYTVESSPQFRYGPQQLTPELQADESFPPGFDPRSVALGKQLAAQARAAGKGGAFVAQALLHMFRTQPFRYTLNPGTYGLRDGVDEFLFDRRAGFCEHYAQAFVVVMRAAGIPARIVTGYQGGRYNPVDDTWVVRQSDAHAWAEYWLPERGWVRADPTAAVDPARIDRSGATLAAREPLLGMAALGPRDAALLLQLRNRWDALNNAWNQWVLNYGSNRQQDLLRKLGLQQPDMATLAALAIATLLVATAAGGALLALERRRQDPWRQTYALLRARLEQAGIDSEPSTPPRALAARLQRASPDGTALTPQALQAAATLLLQLERWRYAPPGDAGQRKSKWAELQRAVRRWRG</sequence>
<keyword evidence="1" id="KW-1133">Transmembrane helix</keyword>
<organism evidence="3 4">
    <name type="scientific">Thiomonas bhubaneswarensis</name>
    <dbReference type="NCBI Taxonomy" id="339866"/>
    <lineage>
        <taxon>Bacteria</taxon>
        <taxon>Pseudomonadati</taxon>
        <taxon>Pseudomonadota</taxon>
        <taxon>Betaproteobacteria</taxon>
        <taxon>Burkholderiales</taxon>
        <taxon>Thiomonas</taxon>
    </lineage>
</organism>
<evidence type="ECO:0000259" key="2">
    <source>
        <dbReference type="SMART" id="SM00460"/>
    </source>
</evidence>
<gene>
    <name evidence="3" type="ORF">Ga0061069_102172</name>
</gene>
<dbReference type="Proteomes" id="UP000183649">
    <property type="component" value="Unassembled WGS sequence"/>
</dbReference>
<feature type="transmembrane region" description="Helical" evidence="1">
    <location>
        <begin position="71"/>
        <end position="90"/>
    </location>
</feature>
<dbReference type="AlphaFoldDB" id="A0A0K6HUU4"/>
<dbReference type="Pfam" id="PF01841">
    <property type="entry name" value="Transglut_core"/>
    <property type="match status" value="1"/>
</dbReference>
<feature type="transmembrane region" description="Helical" evidence="1">
    <location>
        <begin position="121"/>
        <end position="139"/>
    </location>
</feature>
<dbReference type="PANTHER" id="PTHR42736:SF1">
    <property type="entry name" value="PROTEIN-GLUTAMINE GAMMA-GLUTAMYLTRANSFERASE"/>
    <property type="match status" value="1"/>
</dbReference>
<dbReference type="RefSeq" id="WP_055449635.1">
    <property type="nucleotide sequence ID" value="NZ_CYHF01000002.1"/>
</dbReference>
<name>A0A0K6HUU4_9BURK</name>
<evidence type="ECO:0000313" key="4">
    <source>
        <dbReference type="Proteomes" id="UP000183649"/>
    </source>
</evidence>
<dbReference type="PANTHER" id="PTHR42736">
    <property type="entry name" value="PROTEIN-GLUTAMINE GAMMA-GLUTAMYLTRANSFERASE"/>
    <property type="match status" value="1"/>
</dbReference>
<keyword evidence="4" id="KW-1185">Reference proteome</keyword>
<keyword evidence="1" id="KW-0812">Transmembrane</keyword>
<feature type="transmembrane region" description="Helical" evidence="1">
    <location>
        <begin position="145"/>
        <end position="163"/>
    </location>
</feature>
<reference evidence="4" key="1">
    <citation type="submission" date="2015-08" db="EMBL/GenBank/DDBJ databases">
        <authorList>
            <person name="Varghese N."/>
        </authorList>
    </citation>
    <scope>NUCLEOTIDE SEQUENCE [LARGE SCALE GENOMIC DNA]</scope>
    <source>
        <strain evidence="4">DSM 18181</strain>
    </source>
</reference>
<keyword evidence="1" id="KW-0472">Membrane</keyword>
<dbReference type="InterPro" id="IPR038765">
    <property type="entry name" value="Papain-like_cys_pep_sf"/>
</dbReference>
<evidence type="ECO:0000313" key="3">
    <source>
        <dbReference type="EMBL" id="CUA94665.1"/>
    </source>
</evidence>
<feature type="transmembrane region" description="Helical" evidence="1">
    <location>
        <begin position="175"/>
        <end position="197"/>
    </location>
</feature>
<proteinExistence type="predicted"/>
<dbReference type="Pfam" id="PF11992">
    <property type="entry name" value="TgpA_N"/>
    <property type="match status" value="1"/>
</dbReference>
<dbReference type="Gene3D" id="3.10.620.30">
    <property type="match status" value="1"/>
</dbReference>
<feature type="transmembrane region" description="Helical" evidence="1">
    <location>
        <begin position="574"/>
        <end position="598"/>
    </location>
</feature>